<sequence length="842" mass="94604">MRVQWDVDAVQKLLLSPHKLIGTEPWGSWIRDQGGLECIYARMRTLPLKDLHAQVLEVLLNQPGASVTLYQTQLGLERSAYHSRKKQLLLHLSQFLNTWESKTPTSRSEKPSLPIPMTSLIGRTNEVASVIRLLHEPSIRLLTLVGTGGVGKTRLALQVASELQHEFPDGVHFVALGGLFDATLFPSLLAQHFAIKEATTSIVEALKGYLRTKHLLIVLDNFEQLSDAALLLGEILDAAPALKFLVTSRRRLNLYGEQQYPVPMLPIPDAQIDLRPETLQAYDAIRLFCARAQAVDPHWRLDVANSAAVVAICTRLDGLPLALELAAARIALFPVETIRARLDARFELLTDGAINSPFRQRTLKALLDWSFELLNQQEQAVFMALGVFTNSGSVAAAEAVCATVIESGTSLPTILETLALNNLLMLEVRDDQLRFRMLETIATYAQEQIQNTHIYPELQNRHSRFYLDLAESIEPELTGTQQASWFNRLAMEYLNIRLALTWFIQDNQREAAERVCGALGRFWWVRGFLSEGRTLIKRVWQIPAEIAPHVAAKTLSSAGLLTYGQSNYAEAQLYYEECLRIRRNLGDIQGCSMMLNNLGIIAQMRCDYATARAYFEESLQIDRRSDNPKSIATVLSNLGNIAFEQGDAVNCLAYCEESLTIKRTLNDTWGTGNALINYATMLFYFVPETGSRIKALYDEGFEIMRQLQDAWGMARVFYHYGIMACAEGNSMPAYGYFKQSAELQLSLNDIRGLLNTLDGFWYLFLVLGRLDVAIRTQATVERFRAAYGIPNSPQLVVHHQAIFTQYLPEGLPEYPLSESEEWETLDLFADAVLAEAVRYVGA</sequence>
<dbReference type="PRINTS" id="PR00364">
    <property type="entry name" value="DISEASERSIST"/>
</dbReference>
<feature type="domain" description="NB-ARC" evidence="1">
    <location>
        <begin position="127"/>
        <end position="250"/>
    </location>
</feature>
<dbReference type="Gene3D" id="1.25.40.10">
    <property type="entry name" value="Tetratricopeptide repeat domain"/>
    <property type="match status" value="2"/>
</dbReference>
<dbReference type="SMART" id="SM00028">
    <property type="entry name" value="TPR"/>
    <property type="match status" value="3"/>
</dbReference>
<dbReference type="SUPFAM" id="SSF52540">
    <property type="entry name" value="P-loop containing nucleoside triphosphate hydrolases"/>
    <property type="match status" value="1"/>
</dbReference>
<dbReference type="InterPro" id="IPR002182">
    <property type="entry name" value="NB-ARC"/>
</dbReference>
<dbReference type="EMBL" id="BAABRU010000050">
    <property type="protein sequence ID" value="GAA5531431.1"/>
    <property type="molecule type" value="Genomic_DNA"/>
</dbReference>
<name>A0ABP9XAD5_9CHLR</name>
<keyword evidence="3" id="KW-1185">Reference proteome</keyword>
<dbReference type="PANTHER" id="PTHR47691:SF3">
    <property type="entry name" value="HTH-TYPE TRANSCRIPTIONAL REGULATOR RV0890C-RELATED"/>
    <property type="match status" value="1"/>
</dbReference>
<evidence type="ECO:0000259" key="1">
    <source>
        <dbReference type="Pfam" id="PF00931"/>
    </source>
</evidence>
<dbReference type="Pfam" id="PF00931">
    <property type="entry name" value="NB-ARC"/>
    <property type="match status" value="1"/>
</dbReference>
<dbReference type="Pfam" id="PF13424">
    <property type="entry name" value="TPR_12"/>
    <property type="match status" value="1"/>
</dbReference>
<evidence type="ECO:0000313" key="3">
    <source>
        <dbReference type="Proteomes" id="UP001428290"/>
    </source>
</evidence>
<dbReference type="PANTHER" id="PTHR47691">
    <property type="entry name" value="REGULATOR-RELATED"/>
    <property type="match status" value="1"/>
</dbReference>
<reference evidence="2 3" key="1">
    <citation type="submission" date="2024-02" db="EMBL/GenBank/DDBJ databases">
        <title>Herpetosiphon gulosus NBRC 112829.</title>
        <authorList>
            <person name="Ichikawa N."/>
            <person name="Katano-Makiyama Y."/>
            <person name="Hidaka K."/>
        </authorList>
    </citation>
    <scope>NUCLEOTIDE SEQUENCE [LARGE SCALE GENOMIC DNA]</scope>
    <source>
        <strain evidence="2 3">NBRC 112829</strain>
    </source>
</reference>
<accession>A0ABP9XAD5</accession>
<comment type="caution">
    <text evidence="2">The sequence shown here is derived from an EMBL/GenBank/DDBJ whole genome shotgun (WGS) entry which is preliminary data.</text>
</comment>
<dbReference type="InterPro" id="IPR019734">
    <property type="entry name" value="TPR_rpt"/>
</dbReference>
<dbReference type="InterPro" id="IPR027417">
    <property type="entry name" value="P-loop_NTPase"/>
</dbReference>
<gene>
    <name evidence="2" type="ORF">Hgul01_05256</name>
</gene>
<dbReference type="InterPro" id="IPR011990">
    <property type="entry name" value="TPR-like_helical_dom_sf"/>
</dbReference>
<dbReference type="SUPFAM" id="SSF48452">
    <property type="entry name" value="TPR-like"/>
    <property type="match status" value="1"/>
</dbReference>
<proteinExistence type="predicted"/>
<dbReference type="Gene3D" id="3.40.50.300">
    <property type="entry name" value="P-loop containing nucleotide triphosphate hydrolases"/>
    <property type="match status" value="1"/>
</dbReference>
<evidence type="ECO:0000313" key="2">
    <source>
        <dbReference type="EMBL" id="GAA5531431.1"/>
    </source>
</evidence>
<dbReference type="Proteomes" id="UP001428290">
    <property type="component" value="Unassembled WGS sequence"/>
</dbReference>
<protein>
    <recommendedName>
        <fullName evidence="1">NB-ARC domain-containing protein</fullName>
    </recommendedName>
</protein>
<organism evidence="2 3">
    <name type="scientific">Herpetosiphon gulosus</name>
    <dbReference type="NCBI Taxonomy" id="1973496"/>
    <lineage>
        <taxon>Bacteria</taxon>
        <taxon>Bacillati</taxon>
        <taxon>Chloroflexota</taxon>
        <taxon>Chloroflexia</taxon>
        <taxon>Herpetosiphonales</taxon>
        <taxon>Herpetosiphonaceae</taxon>
        <taxon>Herpetosiphon</taxon>
    </lineage>
</organism>